<keyword evidence="2" id="KW-0472">Membrane</keyword>
<dbReference type="CDD" id="cd00293">
    <property type="entry name" value="USP-like"/>
    <property type="match status" value="2"/>
</dbReference>
<dbReference type="Gene3D" id="3.40.50.620">
    <property type="entry name" value="HUPs"/>
    <property type="match status" value="2"/>
</dbReference>
<dbReference type="InterPro" id="IPR006015">
    <property type="entry name" value="Universal_stress_UspA"/>
</dbReference>
<dbReference type="Pfam" id="PF00582">
    <property type="entry name" value="Usp"/>
    <property type="match status" value="2"/>
</dbReference>
<reference evidence="4 5" key="1">
    <citation type="journal article" date="2012" name="J. Bacteriol.">
        <title>Complete genome sequence of a thermophilic methanogen, Methanocella conradii HZ254, isolated from Chinese rice field soil.</title>
        <authorList>
            <person name="Lu Z."/>
            <person name="Lu Y."/>
        </authorList>
    </citation>
    <scope>NUCLEOTIDE SEQUENCE [LARGE SCALE GENOMIC DNA]</scope>
    <source>
        <strain evidence="5">DSM 24694 / JCM 17849 / CGMCC 1.5162 / HZ254</strain>
    </source>
</reference>
<name>H8IA07_METCZ</name>
<dbReference type="HOGENOM" id="CLU_782135_0_0_2"/>
<feature type="domain" description="UspA" evidence="3">
    <location>
        <begin position="88"/>
        <end position="218"/>
    </location>
</feature>
<keyword evidence="2" id="KW-0812">Transmembrane</keyword>
<dbReference type="InterPro" id="IPR006016">
    <property type="entry name" value="UspA"/>
</dbReference>
<accession>H8IA07</accession>
<dbReference type="SUPFAM" id="SSF52402">
    <property type="entry name" value="Adenine nucleotide alpha hydrolases-like"/>
    <property type="match status" value="2"/>
</dbReference>
<evidence type="ECO:0000256" key="2">
    <source>
        <dbReference type="SAM" id="Phobius"/>
    </source>
</evidence>
<comment type="similarity">
    <text evidence="1">Belongs to the universal stress protein A family.</text>
</comment>
<protein>
    <submittedName>
        <fullName evidence="4">Universal stress protein UspA and related nucleotide-binding protein</fullName>
    </submittedName>
</protein>
<dbReference type="Proteomes" id="UP000005233">
    <property type="component" value="Chromosome"/>
</dbReference>
<dbReference type="RefSeq" id="WP_014406798.1">
    <property type="nucleotide sequence ID" value="NC_017034.1"/>
</dbReference>
<evidence type="ECO:0000313" key="4">
    <source>
        <dbReference type="EMBL" id="AFD00967.1"/>
    </source>
</evidence>
<dbReference type="eggNOG" id="arCOG00449">
    <property type="taxonomic scope" value="Archaea"/>
</dbReference>
<evidence type="ECO:0000313" key="5">
    <source>
        <dbReference type="Proteomes" id="UP000005233"/>
    </source>
</evidence>
<gene>
    <name evidence="4" type="primary">uspA-8</name>
    <name evidence="4" type="ordered locus">Mtc_2232</name>
</gene>
<dbReference type="SMR" id="H8IA07"/>
<organism evidence="4 5">
    <name type="scientific">Methanocella conradii (strain DSM 24694 / JCM 17849 / CGMCC 1.5162 / HZ254)</name>
    <dbReference type="NCBI Taxonomy" id="1041930"/>
    <lineage>
        <taxon>Archaea</taxon>
        <taxon>Methanobacteriati</taxon>
        <taxon>Methanobacteriota</taxon>
        <taxon>Stenosarchaea group</taxon>
        <taxon>Methanomicrobia</taxon>
        <taxon>Methanocellales</taxon>
        <taxon>Methanocellaceae</taxon>
        <taxon>Methanocella</taxon>
    </lineage>
</organism>
<dbReference type="STRING" id="1041930.Mtc_2232"/>
<dbReference type="EMBL" id="CP003243">
    <property type="protein sequence ID" value="AFD00967.1"/>
    <property type="molecule type" value="Genomic_DNA"/>
</dbReference>
<evidence type="ECO:0000256" key="1">
    <source>
        <dbReference type="ARBA" id="ARBA00008791"/>
    </source>
</evidence>
<dbReference type="PANTHER" id="PTHR46268:SF6">
    <property type="entry name" value="UNIVERSAL STRESS PROTEIN UP12"/>
    <property type="match status" value="1"/>
</dbReference>
<keyword evidence="2" id="KW-1133">Transmembrane helix</keyword>
<dbReference type="PRINTS" id="PR01438">
    <property type="entry name" value="UNVRSLSTRESS"/>
</dbReference>
<dbReference type="GeneID" id="11972396"/>
<feature type="domain" description="UspA" evidence="3">
    <location>
        <begin position="229"/>
        <end position="351"/>
    </location>
</feature>
<dbReference type="AlphaFoldDB" id="H8IA07"/>
<dbReference type="KEGG" id="mez:Mtc_2232"/>
<proteinExistence type="inferred from homology"/>
<evidence type="ECO:0000259" key="3">
    <source>
        <dbReference type="Pfam" id="PF00582"/>
    </source>
</evidence>
<sequence>MPEASLVRKKGLVRQGRVALSIMAADALLATALLLLGLYMLWLTFINRSFMLILPAVLFISIGVLKMAKTWPVLLATGNAGEPGVLHKSVLVPVSRPETTKSLVEIACNLLEKGGTLRLINVIEVPQQLPYEYAETRKEKARELLMEASKHCESRGVRPKLEIVAARDTPRAILDLADRYKADLIVMGSSQRTVPEKVLFGNVVDRVLREAPCEVVIFSYAKALPPIRYDKILVPTSGYKHAQRALNIALHFQRMSGGLVTSLFVGSDADAEKGNIILKKAKLHAERLGSSVETLFKTGGVVDNIVDVARSGGYSLIIIGATERPSYYTFLLGSTADEIVTRAPCNVLVVRTHK</sequence>
<feature type="transmembrane region" description="Helical" evidence="2">
    <location>
        <begin position="18"/>
        <end position="39"/>
    </location>
</feature>
<dbReference type="PANTHER" id="PTHR46268">
    <property type="entry name" value="STRESS RESPONSE PROTEIN NHAX"/>
    <property type="match status" value="1"/>
</dbReference>
<keyword evidence="5" id="KW-1185">Reference proteome</keyword>
<dbReference type="InterPro" id="IPR014729">
    <property type="entry name" value="Rossmann-like_a/b/a_fold"/>
</dbReference>